<evidence type="ECO:0000313" key="2">
    <source>
        <dbReference type="Proteomes" id="UP001165064"/>
    </source>
</evidence>
<dbReference type="Proteomes" id="UP001165064">
    <property type="component" value="Unassembled WGS sequence"/>
</dbReference>
<gene>
    <name evidence="1" type="ORF">Amon02_000282600</name>
</gene>
<dbReference type="EMBL" id="BSXS01001684">
    <property type="protein sequence ID" value="GME76926.1"/>
    <property type="molecule type" value="Genomic_DNA"/>
</dbReference>
<proteinExistence type="predicted"/>
<protein>
    <submittedName>
        <fullName evidence="1">Unnamed protein product</fullName>
    </submittedName>
</protein>
<evidence type="ECO:0000313" key="1">
    <source>
        <dbReference type="EMBL" id="GME76926.1"/>
    </source>
</evidence>
<comment type="caution">
    <text evidence="1">The sequence shown here is derived from an EMBL/GenBank/DDBJ whole genome shotgun (WGS) entry which is preliminary data.</text>
</comment>
<name>A0ACB5SYJ9_AMBMO</name>
<reference evidence="1" key="1">
    <citation type="submission" date="2023-04" db="EMBL/GenBank/DDBJ databases">
        <title>Ambrosiozyma monospora NBRC 10751.</title>
        <authorList>
            <person name="Ichikawa N."/>
            <person name="Sato H."/>
            <person name="Tonouchi N."/>
        </authorList>
    </citation>
    <scope>NUCLEOTIDE SEQUENCE</scope>
    <source>
        <strain evidence="1">NBRC 10751</strain>
    </source>
</reference>
<sequence>MTPTKKIRAFDLVKWKGVSTEQTSRQDNRDQNSWHHSTNTSSTVILAHRQSPLTYIALSTSQREEHSSQALPLSKIKNMAPFFKKKKHHSKNGSQESNHTNDSRQRSITNSSVQSGGTPPLTASSRTSSYTGNQHTPVRKYSNSAIGSVFNSSSRTNTPQQAPPPAQAAAPLQEQNQQQQLQQSPSLQQSQQSNAPAGFKSPSRQASAGPGIPQQVTGGNYPQLQQQHTGQQLVGAHERQYSGNGNGQILPSYRNSSSNFFANNEDPYSGAGPNAGLGPGIPPMGQAGPVGGPYEKPQSGLAQAGIPQQGPYEPIPNQQSPPQQQIVHRPSQQQMIQEQQQQMMQQQHLQQIGQQPPIQLNTPWKKKRLYNSPFPRFSHAASSTTSDTGAIYLMGGLCGQNVFGDMWVIEPVKNDDNVFNYEYPYIASPIENFERVPAPRIGHSSVLIGNAFIVFAGDTVTSSTQTGWSLWTPNFCFEF</sequence>
<accession>A0ACB5SYJ9</accession>
<organism evidence="1 2">
    <name type="scientific">Ambrosiozyma monospora</name>
    <name type="common">Yeast</name>
    <name type="synonym">Endomycopsis monosporus</name>
    <dbReference type="NCBI Taxonomy" id="43982"/>
    <lineage>
        <taxon>Eukaryota</taxon>
        <taxon>Fungi</taxon>
        <taxon>Dikarya</taxon>
        <taxon>Ascomycota</taxon>
        <taxon>Saccharomycotina</taxon>
        <taxon>Pichiomycetes</taxon>
        <taxon>Pichiales</taxon>
        <taxon>Pichiaceae</taxon>
        <taxon>Ambrosiozyma</taxon>
    </lineage>
</organism>
<keyword evidence="2" id="KW-1185">Reference proteome</keyword>